<reference evidence="3" key="2">
    <citation type="journal article" date="2023" name="ISME Commun">
        <title>Characterization of a bloom-associated alphaproteobacterial lineage, 'Candidatus Phycosocius': insights into freshwater algal-bacterial interactions.</title>
        <authorList>
            <person name="Tanabe Y."/>
            <person name="Yamaguchi H."/>
            <person name="Yoshida M."/>
            <person name="Kai A."/>
            <person name="Okazaki Y."/>
        </authorList>
    </citation>
    <scope>NUCLEOTIDE SEQUENCE</scope>
    <source>
        <strain evidence="3">BOTRYCO-1</strain>
    </source>
</reference>
<feature type="transmembrane region" description="Helical" evidence="2">
    <location>
        <begin position="128"/>
        <end position="150"/>
    </location>
</feature>
<evidence type="ECO:0000313" key="3">
    <source>
        <dbReference type="EMBL" id="GIU66935.1"/>
    </source>
</evidence>
<sequence>MSPAEAARKLDAAKALGQGRARLRLVSSVDNPEADGPGTRLQAARREQDLSIHQIALALRLKPEQVAAIETMQFQKLPGLGYALGYVRGYGELLGLIDCDGLVSEYRDAWEPMQRRRESEIETISNQFATPIGIVIALALLGWLLIWASLHVLKPQQGDMIAPPDAKIKAWAEASPRVTSHATSDVQPLSVLTALEDVRITVRGEDGALVTDRILRKGESFSTDGLGRWFVSAPIGGVLVANGFGQSAIVGEAGHKVVNWRVPDFEQIAIVKAKAEAERIAAEAAAAAKAKADEVKSAADTKAADTKASSIAEVAVLSKSETSKTNPVHVVPNGVESPASLAPASTAVSVPASTTVPAPQSTQ</sequence>
<comment type="caution">
    <text evidence="3">The sequence shown here is derived from an EMBL/GenBank/DDBJ whole genome shotgun (WGS) entry which is preliminary data.</text>
</comment>
<feature type="region of interest" description="Disordered" evidence="1">
    <location>
        <begin position="319"/>
        <end position="363"/>
    </location>
</feature>
<keyword evidence="2" id="KW-1133">Transmembrane helix</keyword>
<dbReference type="PANTHER" id="PTHR34475">
    <property type="match status" value="1"/>
</dbReference>
<evidence type="ECO:0000256" key="1">
    <source>
        <dbReference type="SAM" id="MobiDB-lite"/>
    </source>
</evidence>
<reference evidence="3" key="1">
    <citation type="submission" date="2021-05" db="EMBL/GenBank/DDBJ databases">
        <authorList>
            <person name="Tanabe Y."/>
        </authorList>
    </citation>
    <scope>NUCLEOTIDE SEQUENCE</scope>
    <source>
        <strain evidence="3">BOTRYCO-1</strain>
    </source>
</reference>
<dbReference type="PANTHER" id="PTHR34475:SF1">
    <property type="entry name" value="CYTOSKELETON PROTEIN RODZ"/>
    <property type="match status" value="1"/>
</dbReference>
<dbReference type="Gene3D" id="1.10.260.40">
    <property type="entry name" value="lambda repressor-like DNA-binding domains"/>
    <property type="match status" value="1"/>
</dbReference>
<dbReference type="RefSeq" id="WP_284359622.1">
    <property type="nucleotide sequence ID" value="NZ_BPFZ01000005.1"/>
</dbReference>
<gene>
    <name evidence="3" type="ORF">PsB1_1089</name>
</gene>
<keyword evidence="4" id="KW-1185">Reference proteome</keyword>
<accession>A0ABQ4PVI0</accession>
<keyword evidence="2" id="KW-0812">Transmembrane</keyword>
<evidence type="ECO:0000256" key="2">
    <source>
        <dbReference type="SAM" id="Phobius"/>
    </source>
</evidence>
<dbReference type="Pfam" id="PF13413">
    <property type="entry name" value="HTH_25"/>
    <property type="match status" value="1"/>
</dbReference>
<proteinExistence type="predicted"/>
<dbReference type="EMBL" id="BPFZ01000005">
    <property type="protein sequence ID" value="GIU66935.1"/>
    <property type="molecule type" value="Genomic_DNA"/>
</dbReference>
<feature type="compositionally biased region" description="Low complexity" evidence="1">
    <location>
        <begin position="337"/>
        <end position="363"/>
    </location>
</feature>
<name>A0ABQ4PVI0_9PROT</name>
<dbReference type="Proteomes" id="UP001161064">
    <property type="component" value="Unassembled WGS sequence"/>
</dbReference>
<protein>
    <recommendedName>
        <fullName evidence="5">DUF4115 domain-containing protein</fullName>
    </recommendedName>
</protein>
<dbReference type="InterPro" id="IPR010982">
    <property type="entry name" value="Lambda_DNA-bd_dom_sf"/>
</dbReference>
<evidence type="ECO:0000313" key="4">
    <source>
        <dbReference type="Proteomes" id="UP001161064"/>
    </source>
</evidence>
<organism evidence="3 4">
    <name type="scientific">Candidatus Phycosocius spiralis</name>
    <dbReference type="NCBI Taxonomy" id="2815099"/>
    <lineage>
        <taxon>Bacteria</taxon>
        <taxon>Pseudomonadati</taxon>
        <taxon>Pseudomonadota</taxon>
        <taxon>Alphaproteobacteria</taxon>
        <taxon>Caulobacterales</taxon>
        <taxon>Caulobacterales incertae sedis</taxon>
        <taxon>Candidatus Phycosocius</taxon>
    </lineage>
</organism>
<dbReference type="InterPro" id="IPR050400">
    <property type="entry name" value="Bact_Cytoskel_RodZ"/>
</dbReference>
<evidence type="ECO:0008006" key="5">
    <source>
        <dbReference type="Google" id="ProtNLM"/>
    </source>
</evidence>
<keyword evidence="2" id="KW-0472">Membrane</keyword>